<keyword evidence="1" id="KW-1133">Transmembrane helix</keyword>
<keyword evidence="1" id="KW-0472">Membrane</keyword>
<keyword evidence="3" id="KW-1185">Reference proteome</keyword>
<dbReference type="EMBL" id="JAKRKC020000001">
    <property type="protein sequence ID" value="MCK2217683.1"/>
    <property type="molecule type" value="Genomic_DNA"/>
</dbReference>
<evidence type="ECO:0000313" key="3">
    <source>
        <dbReference type="Proteomes" id="UP001317259"/>
    </source>
</evidence>
<evidence type="ECO:0000313" key="2">
    <source>
        <dbReference type="EMBL" id="MCK2217683.1"/>
    </source>
</evidence>
<gene>
    <name evidence="2" type="ORF">MF672_028390</name>
</gene>
<keyword evidence="1" id="KW-0812">Transmembrane</keyword>
<name>A0ABT0FZU6_9ACTN</name>
<feature type="transmembrane region" description="Helical" evidence="1">
    <location>
        <begin position="6"/>
        <end position="24"/>
    </location>
</feature>
<dbReference type="Proteomes" id="UP001317259">
    <property type="component" value="Unassembled WGS sequence"/>
</dbReference>
<proteinExistence type="predicted"/>
<accession>A0ABT0FZU6</accession>
<reference evidence="2 3" key="1">
    <citation type="submission" date="2022-04" db="EMBL/GenBank/DDBJ databases">
        <title>Genome draft of Actinomadura sp. ATCC 31491.</title>
        <authorList>
            <person name="Shi X."/>
            <person name="Du Y."/>
        </authorList>
    </citation>
    <scope>NUCLEOTIDE SEQUENCE [LARGE SCALE GENOMIC DNA]</scope>
    <source>
        <strain evidence="2 3">ATCC 31491</strain>
    </source>
</reference>
<dbReference type="RefSeq" id="WP_242376407.1">
    <property type="nucleotide sequence ID" value="NZ_JAKRKC020000001.1"/>
</dbReference>
<organism evidence="2 3">
    <name type="scientific">Actinomadura luzonensis</name>
    <dbReference type="NCBI Taxonomy" id="2805427"/>
    <lineage>
        <taxon>Bacteria</taxon>
        <taxon>Bacillati</taxon>
        <taxon>Actinomycetota</taxon>
        <taxon>Actinomycetes</taxon>
        <taxon>Streptosporangiales</taxon>
        <taxon>Thermomonosporaceae</taxon>
        <taxon>Actinomadura</taxon>
    </lineage>
</organism>
<comment type="caution">
    <text evidence="2">The sequence shown here is derived from an EMBL/GenBank/DDBJ whole genome shotgun (WGS) entry which is preliminary data.</text>
</comment>
<feature type="transmembrane region" description="Helical" evidence="1">
    <location>
        <begin position="36"/>
        <end position="58"/>
    </location>
</feature>
<evidence type="ECO:0000256" key="1">
    <source>
        <dbReference type="SAM" id="Phobius"/>
    </source>
</evidence>
<protein>
    <submittedName>
        <fullName evidence="2">Uncharacterized protein</fullName>
    </submittedName>
</protein>
<sequence>MTTVEISMTLALAAVAIMLLARARRPGRTDRQRKEARTTVTLMFVLWIGGILLGKIVLWTS</sequence>